<protein>
    <submittedName>
        <fullName evidence="1">Uncharacterized protein</fullName>
    </submittedName>
</protein>
<dbReference type="AlphaFoldDB" id="A0A9Q1F078"/>
<sequence>MLAAANYASPLMHPFRTRDAGCGQSRFTSQSRSVKVRKPGERVKCVVNCSHGDRSRVLSGEACPAKMRVFTGGDAGRGRVPADRVVLASPCAEQRPGRLVTWRPPVRET</sequence>
<gene>
    <name evidence="1" type="ORF">SKAU_G00269540</name>
</gene>
<evidence type="ECO:0000313" key="2">
    <source>
        <dbReference type="Proteomes" id="UP001152622"/>
    </source>
</evidence>
<comment type="caution">
    <text evidence="1">The sequence shown here is derived from an EMBL/GenBank/DDBJ whole genome shotgun (WGS) entry which is preliminary data.</text>
</comment>
<proteinExistence type="predicted"/>
<evidence type="ECO:0000313" key="1">
    <source>
        <dbReference type="EMBL" id="KAJ8348365.1"/>
    </source>
</evidence>
<dbReference type="EMBL" id="JAINUF010000010">
    <property type="protein sequence ID" value="KAJ8348365.1"/>
    <property type="molecule type" value="Genomic_DNA"/>
</dbReference>
<accession>A0A9Q1F078</accession>
<organism evidence="1 2">
    <name type="scientific">Synaphobranchus kaupii</name>
    <name type="common">Kaup's arrowtooth eel</name>
    <dbReference type="NCBI Taxonomy" id="118154"/>
    <lineage>
        <taxon>Eukaryota</taxon>
        <taxon>Metazoa</taxon>
        <taxon>Chordata</taxon>
        <taxon>Craniata</taxon>
        <taxon>Vertebrata</taxon>
        <taxon>Euteleostomi</taxon>
        <taxon>Actinopterygii</taxon>
        <taxon>Neopterygii</taxon>
        <taxon>Teleostei</taxon>
        <taxon>Anguilliformes</taxon>
        <taxon>Synaphobranchidae</taxon>
        <taxon>Synaphobranchus</taxon>
    </lineage>
</organism>
<keyword evidence="2" id="KW-1185">Reference proteome</keyword>
<reference evidence="1" key="1">
    <citation type="journal article" date="2023" name="Science">
        <title>Genome structures resolve the early diversification of teleost fishes.</title>
        <authorList>
            <person name="Parey E."/>
            <person name="Louis A."/>
            <person name="Montfort J."/>
            <person name="Bouchez O."/>
            <person name="Roques C."/>
            <person name="Iampietro C."/>
            <person name="Lluch J."/>
            <person name="Castinel A."/>
            <person name="Donnadieu C."/>
            <person name="Desvignes T."/>
            <person name="Floi Bucao C."/>
            <person name="Jouanno E."/>
            <person name="Wen M."/>
            <person name="Mejri S."/>
            <person name="Dirks R."/>
            <person name="Jansen H."/>
            <person name="Henkel C."/>
            <person name="Chen W.J."/>
            <person name="Zahm M."/>
            <person name="Cabau C."/>
            <person name="Klopp C."/>
            <person name="Thompson A.W."/>
            <person name="Robinson-Rechavi M."/>
            <person name="Braasch I."/>
            <person name="Lecointre G."/>
            <person name="Bobe J."/>
            <person name="Postlethwait J.H."/>
            <person name="Berthelot C."/>
            <person name="Roest Crollius H."/>
            <person name="Guiguen Y."/>
        </authorList>
    </citation>
    <scope>NUCLEOTIDE SEQUENCE</scope>
    <source>
        <strain evidence="1">WJC10195</strain>
    </source>
</reference>
<dbReference type="Proteomes" id="UP001152622">
    <property type="component" value="Chromosome 10"/>
</dbReference>
<name>A0A9Q1F078_SYNKA</name>